<dbReference type="InterPro" id="IPR032675">
    <property type="entry name" value="LRR_dom_sf"/>
</dbReference>
<proteinExistence type="predicted"/>
<dbReference type="OrthoDB" id="266138at2759"/>
<dbReference type="InterPro" id="IPR001611">
    <property type="entry name" value="Leu-rich_rpt"/>
</dbReference>
<reference evidence="5" key="1">
    <citation type="submission" date="2022-01" db="EMBL/GenBank/DDBJ databases">
        <authorList>
            <person name="King R."/>
        </authorList>
    </citation>
    <scope>NUCLEOTIDE SEQUENCE</scope>
</reference>
<dbReference type="AlphaFoldDB" id="A0A9N9MF91"/>
<evidence type="ECO:0000313" key="6">
    <source>
        <dbReference type="Proteomes" id="UP001152799"/>
    </source>
</evidence>
<dbReference type="Pfam" id="PF13855">
    <property type="entry name" value="LRR_8"/>
    <property type="match status" value="1"/>
</dbReference>
<dbReference type="SUPFAM" id="SSF52058">
    <property type="entry name" value="L domain-like"/>
    <property type="match status" value="1"/>
</dbReference>
<protein>
    <submittedName>
        <fullName evidence="5">Uncharacterized protein</fullName>
    </submittedName>
</protein>
<dbReference type="InterPro" id="IPR003591">
    <property type="entry name" value="Leu-rich_rpt_typical-subtyp"/>
</dbReference>
<sequence length="327" mass="36984">MSALHCILLMFLIYFSKTSANSVCDKFALSSVDALVHKQINSRAIFHREENFNSLDGYINIDVVRANASRLCTGMVKNFPALESLAFINANLTEIEPGTFQDVPRLKKVYLSVNLIKHLPRGVFNTVPSIKIIYLSRNEIETIEDAAFSLMPNLKSVHLDHNKLTSLSGNVFFGSPLISQVDFSHNELTSINRNSFDDLRPSSHISHIDIFLQSNKINSIDSEALRPLKPVNLYLQRNEITRLSEIITALREKSRVYLENNKVTCVPDDALQIIKATDLKVYLRNNPVQCECVERIDNILDEESRGELNVVTTLPCNVDFPFFGNNL</sequence>
<dbReference type="PANTHER" id="PTHR24373">
    <property type="entry name" value="SLIT RELATED LEUCINE-RICH REPEAT NEURONAL PROTEIN"/>
    <property type="match status" value="1"/>
</dbReference>
<dbReference type="Proteomes" id="UP001152799">
    <property type="component" value="Chromosome 1"/>
</dbReference>
<feature type="signal peptide" evidence="4">
    <location>
        <begin position="1"/>
        <end position="20"/>
    </location>
</feature>
<evidence type="ECO:0000256" key="4">
    <source>
        <dbReference type="SAM" id="SignalP"/>
    </source>
</evidence>
<evidence type="ECO:0000256" key="1">
    <source>
        <dbReference type="ARBA" id="ARBA00022614"/>
    </source>
</evidence>
<evidence type="ECO:0000256" key="2">
    <source>
        <dbReference type="ARBA" id="ARBA00022729"/>
    </source>
</evidence>
<keyword evidence="1" id="KW-0433">Leucine-rich repeat</keyword>
<evidence type="ECO:0000313" key="5">
    <source>
        <dbReference type="EMBL" id="CAG9760590.1"/>
    </source>
</evidence>
<dbReference type="EMBL" id="OU892277">
    <property type="protein sequence ID" value="CAG9760590.1"/>
    <property type="molecule type" value="Genomic_DNA"/>
</dbReference>
<keyword evidence="2 4" id="KW-0732">Signal</keyword>
<dbReference type="PANTHER" id="PTHR24373:SF275">
    <property type="entry name" value="TIR DOMAIN-CONTAINING PROTEIN"/>
    <property type="match status" value="1"/>
</dbReference>
<keyword evidence="6" id="KW-1185">Reference proteome</keyword>
<evidence type="ECO:0000256" key="3">
    <source>
        <dbReference type="ARBA" id="ARBA00022737"/>
    </source>
</evidence>
<organism evidence="5 6">
    <name type="scientific">Ceutorhynchus assimilis</name>
    <name type="common">cabbage seed weevil</name>
    <dbReference type="NCBI Taxonomy" id="467358"/>
    <lineage>
        <taxon>Eukaryota</taxon>
        <taxon>Metazoa</taxon>
        <taxon>Ecdysozoa</taxon>
        <taxon>Arthropoda</taxon>
        <taxon>Hexapoda</taxon>
        <taxon>Insecta</taxon>
        <taxon>Pterygota</taxon>
        <taxon>Neoptera</taxon>
        <taxon>Endopterygota</taxon>
        <taxon>Coleoptera</taxon>
        <taxon>Polyphaga</taxon>
        <taxon>Cucujiformia</taxon>
        <taxon>Curculionidae</taxon>
        <taxon>Ceutorhynchinae</taxon>
        <taxon>Ceutorhynchus</taxon>
    </lineage>
</organism>
<feature type="chain" id="PRO_5040182755" evidence="4">
    <location>
        <begin position="21"/>
        <end position="327"/>
    </location>
</feature>
<name>A0A9N9MF91_9CUCU</name>
<dbReference type="SMART" id="SM00369">
    <property type="entry name" value="LRR_TYP"/>
    <property type="match status" value="5"/>
</dbReference>
<dbReference type="InterPro" id="IPR050328">
    <property type="entry name" value="Dev_Immune_Receptor"/>
</dbReference>
<accession>A0A9N9MF91</accession>
<keyword evidence="3" id="KW-0677">Repeat</keyword>
<gene>
    <name evidence="5" type="ORF">CEUTPL_LOCUS1314</name>
</gene>
<dbReference type="Gene3D" id="3.80.10.10">
    <property type="entry name" value="Ribonuclease Inhibitor"/>
    <property type="match status" value="2"/>
</dbReference>